<dbReference type="Proteomes" id="UP000250358">
    <property type="component" value="Unassembled WGS sequence"/>
</dbReference>
<reference evidence="1 2" key="1">
    <citation type="submission" date="2018-06" db="EMBL/GenBank/DDBJ databases">
        <authorList>
            <consortium name="Pathogen Informatics"/>
            <person name="Doyle S."/>
        </authorList>
    </citation>
    <scope>NUCLEOTIDE SEQUENCE [LARGE SCALE GENOMIC DNA]</scope>
    <source>
        <strain evidence="1 2">NCTC11165</strain>
    </source>
</reference>
<proteinExistence type="predicted"/>
<accession>A0A2X1B071</accession>
<protein>
    <recommendedName>
        <fullName evidence="3">DUF3168 domain-containing protein</fullName>
    </recommendedName>
</protein>
<gene>
    <name evidence="1" type="ORF">NCTC11165_01636</name>
</gene>
<name>A0A2X1B071_BREDI</name>
<organism evidence="1 2">
    <name type="scientific">Brevundimonas diminuta</name>
    <name type="common">Pseudomonas diminuta</name>
    <dbReference type="NCBI Taxonomy" id="293"/>
    <lineage>
        <taxon>Bacteria</taxon>
        <taxon>Pseudomonadati</taxon>
        <taxon>Pseudomonadota</taxon>
        <taxon>Alphaproteobacteria</taxon>
        <taxon>Caulobacterales</taxon>
        <taxon>Caulobacteraceae</taxon>
        <taxon>Brevundimonas</taxon>
    </lineage>
</organism>
<dbReference type="EMBL" id="UAQM01000011">
    <property type="protein sequence ID" value="SPU44234.1"/>
    <property type="molecule type" value="Genomic_DNA"/>
</dbReference>
<evidence type="ECO:0008006" key="3">
    <source>
        <dbReference type="Google" id="ProtNLM"/>
    </source>
</evidence>
<dbReference type="AlphaFoldDB" id="A0A2X1B071"/>
<evidence type="ECO:0000313" key="2">
    <source>
        <dbReference type="Proteomes" id="UP000250358"/>
    </source>
</evidence>
<evidence type="ECO:0000313" key="1">
    <source>
        <dbReference type="EMBL" id="SPU44234.1"/>
    </source>
</evidence>
<sequence>MNSTATIFARLASVTPSLATWNGQPAIFNETAPDDFLNQEPKPSKPFLIIAVPTRDEALETFTETGRLIVQDVRGYQRRTGSAAGLDALMRQVRDLFHNRPGDLVVTGGKCDVARVTGPVQSPTTDEAYTGRRVTIRLDLVNT</sequence>
<dbReference type="RefSeq" id="WP_128115629.1">
    <property type="nucleotide sequence ID" value="NZ_UAQM01000011.1"/>
</dbReference>